<gene>
    <name evidence="1" type="ORF">CDAR_105581</name>
</gene>
<keyword evidence="2" id="KW-1185">Reference proteome</keyword>
<organism evidence="1 2">
    <name type="scientific">Caerostris darwini</name>
    <dbReference type="NCBI Taxonomy" id="1538125"/>
    <lineage>
        <taxon>Eukaryota</taxon>
        <taxon>Metazoa</taxon>
        <taxon>Ecdysozoa</taxon>
        <taxon>Arthropoda</taxon>
        <taxon>Chelicerata</taxon>
        <taxon>Arachnida</taxon>
        <taxon>Araneae</taxon>
        <taxon>Araneomorphae</taxon>
        <taxon>Entelegynae</taxon>
        <taxon>Araneoidea</taxon>
        <taxon>Araneidae</taxon>
        <taxon>Caerostris</taxon>
    </lineage>
</organism>
<sequence length="95" mass="11628">MRGTRNSKGYHQNFNERNGYTVTKLKRDLEHRLLLEEFKLPMRRILCRIFIINPYPRWAKDFSLPRMIEFEFISASEYVSSLHEDEKKKFILYLI</sequence>
<accession>A0AAV4MZ52</accession>
<dbReference type="AlphaFoldDB" id="A0AAV4MZ52"/>
<proteinExistence type="predicted"/>
<dbReference type="EMBL" id="BPLQ01000994">
    <property type="protein sequence ID" value="GIX77211.1"/>
    <property type="molecule type" value="Genomic_DNA"/>
</dbReference>
<protein>
    <submittedName>
        <fullName evidence="1">Uncharacterized protein</fullName>
    </submittedName>
</protein>
<dbReference type="Proteomes" id="UP001054837">
    <property type="component" value="Unassembled WGS sequence"/>
</dbReference>
<comment type="caution">
    <text evidence="1">The sequence shown here is derived from an EMBL/GenBank/DDBJ whole genome shotgun (WGS) entry which is preliminary data.</text>
</comment>
<evidence type="ECO:0000313" key="2">
    <source>
        <dbReference type="Proteomes" id="UP001054837"/>
    </source>
</evidence>
<reference evidence="1 2" key="1">
    <citation type="submission" date="2021-06" db="EMBL/GenBank/DDBJ databases">
        <title>Caerostris darwini draft genome.</title>
        <authorList>
            <person name="Kono N."/>
            <person name="Arakawa K."/>
        </authorList>
    </citation>
    <scope>NUCLEOTIDE SEQUENCE [LARGE SCALE GENOMIC DNA]</scope>
</reference>
<evidence type="ECO:0000313" key="1">
    <source>
        <dbReference type="EMBL" id="GIX77211.1"/>
    </source>
</evidence>
<name>A0AAV4MZ52_9ARAC</name>